<dbReference type="OrthoDB" id="5876950at2"/>
<reference evidence="1 2" key="1">
    <citation type="submission" date="2014-09" db="EMBL/GenBank/DDBJ databases">
        <title>Vibrio maritimus JCM 19240. (C210) whole genome shotgun sequence.</title>
        <authorList>
            <person name="Sawabe T."/>
            <person name="Meirelles P."/>
            <person name="Nakanishi M."/>
            <person name="Sayaka M."/>
            <person name="Hattori M."/>
            <person name="Ohkuma M."/>
        </authorList>
    </citation>
    <scope>NUCLEOTIDE SEQUENCE [LARGE SCALE GENOMIC DNA]</scope>
    <source>
        <strain evidence="1 2">JCM 19240</strain>
    </source>
</reference>
<proteinExistence type="predicted"/>
<dbReference type="AlphaFoldDB" id="A0A090T901"/>
<sequence length="86" mass="9807">MSLALTIFTNVGNTGVELASYQAPSTTRAVEIWDKIPSASEVTLHYLVIMEGNNHIDSKFIDTRYVGQLLEMWGQFDTFYLQFQEN</sequence>
<organism evidence="1 2">
    <name type="scientific">Vibrio maritimus</name>
    <dbReference type="NCBI Taxonomy" id="990268"/>
    <lineage>
        <taxon>Bacteria</taxon>
        <taxon>Pseudomonadati</taxon>
        <taxon>Pseudomonadota</taxon>
        <taxon>Gammaproteobacteria</taxon>
        <taxon>Vibrionales</taxon>
        <taxon>Vibrionaceae</taxon>
        <taxon>Vibrio</taxon>
    </lineage>
</organism>
<name>A0A090T901_9VIBR</name>
<keyword evidence="2" id="KW-1185">Reference proteome</keyword>
<evidence type="ECO:0000313" key="1">
    <source>
        <dbReference type="EMBL" id="GAL35239.1"/>
    </source>
</evidence>
<dbReference type="Proteomes" id="UP000029224">
    <property type="component" value="Unassembled WGS sequence"/>
</dbReference>
<dbReference type="EMBL" id="BBMT01000006">
    <property type="protein sequence ID" value="GAL35239.1"/>
    <property type="molecule type" value="Genomic_DNA"/>
</dbReference>
<evidence type="ECO:0000313" key="2">
    <source>
        <dbReference type="Proteomes" id="UP000029224"/>
    </source>
</evidence>
<comment type="caution">
    <text evidence="1">The sequence shown here is derived from an EMBL/GenBank/DDBJ whole genome shotgun (WGS) entry which is preliminary data.</text>
</comment>
<gene>
    <name evidence="1" type="ORF">JCM19240_3609</name>
</gene>
<reference evidence="1 2" key="2">
    <citation type="submission" date="2014-09" db="EMBL/GenBank/DDBJ databases">
        <authorList>
            <consortium name="NBRP consortium"/>
            <person name="Sawabe T."/>
            <person name="Meirelles P."/>
            <person name="Nakanishi M."/>
            <person name="Sayaka M."/>
            <person name="Hattori M."/>
            <person name="Ohkuma M."/>
        </authorList>
    </citation>
    <scope>NUCLEOTIDE SEQUENCE [LARGE SCALE GENOMIC DNA]</scope>
    <source>
        <strain evidence="1 2">JCM 19240</strain>
    </source>
</reference>
<protein>
    <submittedName>
        <fullName evidence="1">Uncharacterized protein</fullName>
    </submittedName>
</protein>
<accession>A0A090T901</accession>